<proteinExistence type="predicted"/>
<reference evidence="2" key="1">
    <citation type="submission" date="2014-03" db="EMBL/GenBank/DDBJ databases">
        <authorList>
            <person name="Urmite Genomes U."/>
        </authorList>
    </citation>
    <scope>NUCLEOTIDE SEQUENCE [LARGE SCALE GENOMIC DNA]</scope>
    <source>
        <strain evidence="2">HD-03</strain>
    </source>
</reference>
<sequence length="71" mass="8063">MEQIEDQLALETDLVSPSVYENRLTECASCTSLHDKTTCMHCGCFVQFRAKLSYKHCPHPEGSRWEEGDGL</sequence>
<evidence type="ECO:0000313" key="1">
    <source>
        <dbReference type="EMBL" id="CDQ25208.1"/>
    </source>
</evidence>
<reference evidence="1 2" key="2">
    <citation type="submission" date="2014-05" db="EMBL/GenBank/DDBJ databases">
        <title>Draft genome sequence of Halobacillus karajensis HK-03.</title>
        <authorList>
            <person name="Khelaifia S."/>
            <person name="Croce O."/>
            <person name="Lagier J.C."/>
            <person name="Raoult D."/>
        </authorList>
    </citation>
    <scope>NUCLEOTIDE SEQUENCE [LARGE SCALE GENOMIC DNA]</scope>
    <source>
        <strain evidence="1 2">HD-03</strain>
    </source>
</reference>
<gene>
    <name evidence="1" type="ORF">BN983_03519</name>
</gene>
<keyword evidence="2" id="KW-1185">Reference proteome</keyword>
<accession>A0A024P8P0</accession>
<dbReference type="EMBL" id="CCDI010000004">
    <property type="protein sequence ID" value="CDQ25208.1"/>
    <property type="molecule type" value="Genomic_DNA"/>
</dbReference>
<dbReference type="Proteomes" id="UP000028868">
    <property type="component" value="Unassembled WGS sequence"/>
</dbReference>
<protein>
    <submittedName>
        <fullName evidence="1">Uncharacterized protein</fullName>
    </submittedName>
</protein>
<comment type="caution">
    <text evidence="1">The sequence shown here is derived from an EMBL/GenBank/DDBJ whole genome shotgun (WGS) entry which is preliminary data.</text>
</comment>
<organism evidence="1 2">
    <name type="scientific">Halobacillus karajensis</name>
    <dbReference type="NCBI Taxonomy" id="195088"/>
    <lineage>
        <taxon>Bacteria</taxon>
        <taxon>Bacillati</taxon>
        <taxon>Bacillota</taxon>
        <taxon>Bacilli</taxon>
        <taxon>Bacillales</taxon>
        <taxon>Bacillaceae</taxon>
        <taxon>Halobacillus</taxon>
    </lineage>
</organism>
<dbReference type="AlphaFoldDB" id="A0A024P8P0"/>
<evidence type="ECO:0000313" key="2">
    <source>
        <dbReference type="Proteomes" id="UP000028868"/>
    </source>
</evidence>
<name>A0A024P8P0_9BACI</name>
<dbReference type="Pfam" id="PF19668">
    <property type="entry name" value="DUF6171"/>
    <property type="match status" value="1"/>
</dbReference>
<dbReference type="InterPro" id="IPR046169">
    <property type="entry name" value="DUF6171"/>
</dbReference>